<sequence>MTGMTENDPAEPGNPSQHPDVTEAIVRERRLHDPAVRLSAPLAEALFDPEFVEIGASGRRWTHAAMLAALPTLHTDDQAGSTPITADRFEGTVLAPGIVHLTYETRIEGRHARRSSIWRRDATGELRLYYHQGTPVPDGTAHT</sequence>
<dbReference type="Gene3D" id="3.10.450.50">
    <property type="match status" value="1"/>
</dbReference>
<evidence type="ECO:0000259" key="2">
    <source>
        <dbReference type="Pfam" id="PF14534"/>
    </source>
</evidence>
<dbReference type="SUPFAM" id="SSF54427">
    <property type="entry name" value="NTF2-like"/>
    <property type="match status" value="1"/>
</dbReference>
<proteinExistence type="predicted"/>
<evidence type="ECO:0000256" key="1">
    <source>
        <dbReference type="SAM" id="MobiDB-lite"/>
    </source>
</evidence>
<name>A0A919BSR3_STRFL</name>
<organism evidence="3 4">
    <name type="scientific">Streptomyces filamentosus</name>
    <name type="common">Streptomyces roseosporus</name>
    <dbReference type="NCBI Taxonomy" id="67294"/>
    <lineage>
        <taxon>Bacteria</taxon>
        <taxon>Bacillati</taxon>
        <taxon>Actinomycetota</taxon>
        <taxon>Actinomycetes</taxon>
        <taxon>Kitasatosporales</taxon>
        <taxon>Streptomycetaceae</taxon>
        <taxon>Streptomyces</taxon>
    </lineage>
</organism>
<dbReference type="AlphaFoldDB" id="A0A919BSR3"/>
<feature type="domain" description="DUF4440" evidence="2">
    <location>
        <begin position="28"/>
        <end position="121"/>
    </location>
</feature>
<dbReference type="InterPro" id="IPR027843">
    <property type="entry name" value="DUF4440"/>
</dbReference>
<reference evidence="3" key="2">
    <citation type="submission" date="2020-09" db="EMBL/GenBank/DDBJ databases">
        <authorList>
            <person name="Sun Q."/>
            <person name="Ohkuma M."/>
        </authorList>
    </citation>
    <scope>NUCLEOTIDE SEQUENCE</scope>
    <source>
        <strain evidence="3">JCM 4122</strain>
    </source>
</reference>
<evidence type="ECO:0000313" key="3">
    <source>
        <dbReference type="EMBL" id="GHG09005.1"/>
    </source>
</evidence>
<gene>
    <name evidence="3" type="ORF">GCM10017667_46520</name>
</gene>
<accession>A0A919BSR3</accession>
<protein>
    <recommendedName>
        <fullName evidence="2">DUF4440 domain-containing protein</fullName>
    </recommendedName>
</protein>
<dbReference type="Pfam" id="PF14534">
    <property type="entry name" value="DUF4440"/>
    <property type="match status" value="1"/>
</dbReference>
<reference evidence="3" key="1">
    <citation type="journal article" date="2014" name="Int. J. Syst. Evol. Microbiol.">
        <title>Complete genome sequence of Corynebacterium casei LMG S-19264T (=DSM 44701T), isolated from a smear-ripened cheese.</title>
        <authorList>
            <consortium name="US DOE Joint Genome Institute (JGI-PGF)"/>
            <person name="Walter F."/>
            <person name="Albersmeier A."/>
            <person name="Kalinowski J."/>
            <person name="Ruckert C."/>
        </authorList>
    </citation>
    <scope>NUCLEOTIDE SEQUENCE</scope>
    <source>
        <strain evidence="3">JCM 4122</strain>
    </source>
</reference>
<evidence type="ECO:0000313" key="4">
    <source>
        <dbReference type="Proteomes" id="UP000632849"/>
    </source>
</evidence>
<dbReference type="EMBL" id="BNBE01000002">
    <property type="protein sequence ID" value="GHG09005.1"/>
    <property type="molecule type" value="Genomic_DNA"/>
</dbReference>
<dbReference type="Proteomes" id="UP000632849">
    <property type="component" value="Unassembled WGS sequence"/>
</dbReference>
<feature type="region of interest" description="Disordered" evidence="1">
    <location>
        <begin position="1"/>
        <end position="20"/>
    </location>
</feature>
<keyword evidence="4" id="KW-1185">Reference proteome</keyword>
<comment type="caution">
    <text evidence="3">The sequence shown here is derived from an EMBL/GenBank/DDBJ whole genome shotgun (WGS) entry which is preliminary data.</text>
</comment>
<dbReference type="InterPro" id="IPR032710">
    <property type="entry name" value="NTF2-like_dom_sf"/>
</dbReference>